<dbReference type="Proteomes" id="UP000193768">
    <property type="component" value="Unassembled WGS sequence"/>
</dbReference>
<accession>A0A1X1GYB7</accession>
<reference evidence="2 3" key="1">
    <citation type="journal article" date="2016" name="Eur. J. Clin. Microbiol. Infect. Dis.">
        <title>Whole genome sequencing as a tool for phylogenetic analysis of clinical strains of Mitis group streptococci.</title>
        <authorList>
            <person name="Rasmussen L.H."/>
            <person name="Dargis R."/>
            <person name="Hojholt K."/>
            <person name="Christensen J.J."/>
            <person name="Skovgaard O."/>
            <person name="Justesen U.S."/>
            <person name="Rosenvinge F.S."/>
            <person name="Moser C."/>
            <person name="Lukjancenko O."/>
            <person name="Rasmussen S."/>
            <person name="Nielsen X.C."/>
        </authorList>
    </citation>
    <scope>NUCLEOTIDE SEQUENCE [LARGE SCALE GENOMIC DNA]</scope>
    <source>
        <strain evidence="2 3">RH_8610_08</strain>
    </source>
</reference>
<dbReference type="RefSeq" id="WP_000780145.1">
    <property type="nucleotide sequence ID" value="NZ_NCUJ01000017.1"/>
</dbReference>
<feature type="transmembrane region" description="Helical" evidence="1">
    <location>
        <begin position="346"/>
        <end position="362"/>
    </location>
</feature>
<evidence type="ECO:0000313" key="2">
    <source>
        <dbReference type="EMBL" id="ORO51859.1"/>
    </source>
</evidence>
<comment type="caution">
    <text evidence="2">The sequence shown here is derived from an EMBL/GenBank/DDBJ whole genome shotgun (WGS) entry which is preliminary data.</text>
</comment>
<evidence type="ECO:0000313" key="3">
    <source>
        <dbReference type="Proteomes" id="UP000193768"/>
    </source>
</evidence>
<sequence>MKLVLKIKSVPELLALVALGIFLTVSILNVTFYARYLPGTVYKLAIAFSLFLLVIKESFKRKYDYRTLIGLFATILIYFIVGKMTSLSSELPVSILFIYTLRDIPFKKVAKTSLVVSMCLLFFVIISARLGIITNYIEISGPRVRAYLGFRYALFPSVLLMNIVAIVFYLKQNKIQYWQWLLLALSVYWVYDQTDSRLTFYSSCVLLACSLLIKWFPKLFSKLGYVIKVFKPTFIVNAVISFWVSVTYLNSSHSFINDLLFKVNHMLGGRIYLANKSLNLYGFGFFGRPVYWNGNGLTVEGVRNYQTYLYVDNLYVQILQRFGLLILGLMVSVLSLTLLKVIKKRQWILALILILMSFHSMIDDLNFYLHNNIFWILVGVLINSDYQFSDESDEDQGGRSFEKIV</sequence>
<proteinExistence type="predicted"/>
<keyword evidence="1" id="KW-1133">Transmembrane helix</keyword>
<keyword evidence="1" id="KW-0812">Transmembrane</keyword>
<feature type="transmembrane region" description="Helical" evidence="1">
    <location>
        <begin position="12"/>
        <end position="34"/>
    </location>
</feature>
<dbReference type="EMBL" id="NCUJ01000017">
    <property type="protein sequence ID" value="ORO51859.1"/>
    <property type="molecule type" value="Genomic_DNA"/>
</dbReference>
<feature type="transmembrane region" description="Helical" evidence="1">
    <location>
        <begin position="229"/>
        <end position="249"/>
    </location>
</feature>
<organism evidence="2 3">
    <name type="scientific">Streptococcus oralis subsp. oralis</name>
    <dbReference type="NCBI Taxonomy" id="1891914"/>
    <lineage>
        <taxon>Bacteria</taxon>
        <taxon>Bacillati</taxon>
        <taxon>Bacillota</taxon>
        <taxon>Bacilli</taxon>
        <taxon>Lactobacillales</taxon>
        <taxon>Streptococcaceae</taxon>
        <taxon>Streptococcus</taxon>
    </lineage>
</organism>
<feature type="transmembrane region" description="Helical" evidence="1">
    <location>
        <begin position="114"/>
        <end position="137"/>
    </location>
</feature>
<feature type="transmembrane region" description="Helical" evidence="1">
    <location>
        <begin position="40"/>
        <end position="56"/>
    </location>
</feature>
<name>A0A1X1GYB7_STROR</name>
<gene>
    <name evidence="2" type="ORF">B7722_05515</name>
</gene>
<protein>
    <submittedName>
        <fullName evidence="2">Polymerase</fullName>
    </submittedName>
</protein>
<evidence type="ECO:0000256" key="1">
    <source>
        <dbReference type="SAM" id="Phobius"/>
    </source>
</evidence>
<feature type="transmembrane region" description="Helical" evidence="1">
    <location>
        <begin position="63"/>
        <end position="81"/>
    </location>
</feature>
<feature type="transmembrane region" description="Helical" evidence="1">
    <location>
        <begin position="318"/>
        <end position="339"/>
    </location>
</feature>
<feature type="transmembrane region" description="Helical" evidence="1">
    <location>
        <begin position="149"/>
        <end position="170"/>
    </location>
</feature>
<feature type="transmembrane region" description="Helical" evidence="1">
    <location>
        <begin position="198"/>
        <end position="217"/>
    </location>
</feature>
<dbReference type="AlphaFoldDB" id="A0A1X1GYB7"/>
<keyword evidence="1" id="KW-0472">Membrane</keyword>